<feature type="transmembrane region" description="Helical" evidence="1">
    <location>
        <begin position="147"/>
        <end position="166"/>
    </location>
</feature>
<keyword evidence="4" id="KW-1185">Reference proteome</keyword>
<evidence type="ECO:0000313" key="3">
    <source>
        <dbReference type="EMBL" id="MBD7966492.1"/>
    </source>
</evidence>
<gene>
    <name evidence="3" type="ORF">H9647_00260</name>
</gene>
<evidence type="ECO:0000259" key="2">
    <source>
        <dbReference type="Pfam" id="PF04892"/>
    </source>
</evidence>
<keyword evidence="1" id="KW-0812">Transmembrane</keyword>
<keyword evidence="1" id="KW-1133">Transmembrane helix</keyword>
<evidence type="ECO:0000256" key="1">
    <source>
        <dbReference type="SAM" id="Phobius"/>
    </source>
</evidence>
<reference evidence="3 4" key="1">
    <citation type="submission" date="2020-08" db="EMBL/GenBank/DDBJ databases">
        <title>A Genomic Blueprint of the Chicken Gut Microbiome.</title>
        <authorList>
            <person name="Gilroy R."/>
            <person name="Ravi A."/>
            <person name="Getino M."/>
            <person name="Pursley I."/>
            <person name="Horton D.L."/>
            <person name="Alikhan N.-F."/>
            <person name="Baker D."/>
            <person name="Gharbi K."/>
            <person name="Hall N."/>
            <person name="Watson M."/>
            <person name="Adriaenssens E.M."/>
            <person name="Foster-Nyarko E."/>
            <person name="Jarju S."/>
            <person name="Secka A."/>
            <person name="Antonio M."/>
            <person name="Oren A."/>
            <person name="Chaudhuri R."/>
            <person name="La Ragione R.M."/>
            <person name="Hildebrand F."/>
            <person name="Pallen M.J."/>
        </authorList>
    </citation>
    <scope>NUCLEOTIDE SEQUENCE [LARGE SCALE GENOMIC DNA]</scope>
    <source>
        <strain evidence="3 4">Sa2BVA9</strain>
    </source>
</reference>
<sequence length="183" mass="21434">MSRLERKRASRKKKQWTYLLIGIFLLWAVFILFMSTRSYQQQTIRPLLIKISNQINIEIPLPDVKIHYAGYNYNLQSNPYGFIEFTFRKSAHVFVYAVLTLLAHYLIRKKWGRNLYSYILPLIFVVTVASIDETLQKFSADRTSSPYDVLLDFTGGCIALLLMILIERISRKRRSKDSSSLIT</sequence>
<evidence type="ECO:0000313" key="4">
    <source>
        <dbReference type="Proteomes" id="UP000608071"/>
    </source>
</evidence>
<dbReference type="Pfam" id="PF04892">
    <property type="entry name" value="VanZ"/>
    <property type="match status" value="1"/>
</dbReference>
<dbReference type="InterPro" id="IPR016747">
    <property type="entry name" value="Phosphotransbutyrylase"/>
</dbReference>
<comment type="caution">
    <text evidence="3">The sequence shown here is derived from an EMBL/GenBank/DDBJ whole genome shotgun (WGS) entry which is preliminary data.</text>
</comment>
<keyword evidence="1" id="KW-0472">Membrane</keyword>
<dbReference type="Proteomes" id="UP000608071">
    <property type="component" value="Unassembled WGS sequence"/>
</dbReference>
<accession>A0ABR8SSR3</accession>
<dbReference type="PIRSF" id="PIRSF019083">
    <property type="entry name" value="UCP019083_VanZ"/>
    <property type="match status" value="1"/>
</dbReference>
<dbReference type="InterPro" id="IPR006976">
    <property type="entry name" value="VanZ-like"/>
</dbReference>
<dbReference type="PANTHER" id="PTHR28008">
    <property type="entry name" value="DOMAIN PROTEIN, PUTATIVE (AFU_ORTHOLOGUE AFUA_3G10980)-RELATED"/>
    <property type="match status" value="1"/>
</dbReference>
<proteinExistence type="predicted"/>
<organism evidence="3 4">
    <name type="scientific">Paenibacillus gallinarum</name>
    <dbReference type="NCBI Taxonomy" id="2762232"/>
    <lineage>
        <taxon>Bacteria</taxon>
        <taxon>Bacillati</taxon>
        <taxon>Bacillota</taxon>
        <taxon>Bacilli</taxon>
        <taxon>Bacillales</taxon>
        <taxon>Paenibacillaceae</taxon>
        <taxon>Paenibacillus</taxon>
    </lineage>
</organism>
<feature type="transmembrane region" description="Helical" evidence="1">
    <location>
        <begin position="90"/>
        <end position="107"/>
    </location>
</feature>
<feature type="transmembrane region" description="Helical" evidence="1">
    <location>
        <begin position="114"/>
        <end position="131"/>
    </location>
</feature>
<feature type="transmembrane region" description="Helical" evidence="1">
    <location>
        <begin position="16"/>
        <end position="35"/>
    </location>
</feature>
<dbReference type="PANTHER" id="PTHR28008:SF1">
    <property type="entry name" value="DOMAIN PROTEIN, PUTATIVE (AFU_ORTHOLOGUE AFUA_3G10980)-RELATED"/>
    <property type="match status" value="1"/>
</dbReference>
<dbReference type="NCBIfam" id="NF037970">
    <property type="entry name" value="vanZ_1"/>
    <property type="match status" value="1"/>
</dbReference>
<feature type="domain" description="VanZ-like" evidence="2">
    <location>
        <begin position="23"/>
        <end position="166"/>
    </location>
</feature>
<protein>
    <submittedName>
        <fullName evidence="3">VanZ family protein</fullName>
    </submittedName>
</protein>
<name>A0ABR8SSR3_9BACL</name>
<dbReference type="EMBL" id="JACSQL010000001">
    <property type="protein sequence ID" value="MBD7966492.1"/>
    <property type="molecule type" value="Genomic_DNA"/>
</dbReference>